<keyword evidence="2" id="KW-1133">Transmembrane helix</keyword>
<protein>
    <submittedName>
        <fullName evidence="3 4">Uncharacterized protein</fullName>
    </submittedName>
</protein>
<evidence type="ECO:0000313" key="5">
    <source>
        <dbReference type="Proteomes" id="UP000014760"/>
    </source>
</evidence>
<evidence type="ECO:0000313" key="4">
    <source>
        <dbReference type="EnsemblMetazoa" id="CapteP227312"/>
    </source>
</evidence>
<dbReference type="EMBL" id="KB308850">
    <property type="protein sequence ID" value="ELT96362.1"/>
    <property type="molecule type" value="Genomic_DNA"/>
</dbReference>
<reference evidence="4" key="3">
    <citation type="submission" date="2015-06" db="UniProtKB">
        <authorList>
            <consortium name="EnsemblMetazoa"/>
        </authorList>
    </citation>
    <scope>IDENTIFICATION</scope>
</reference>
<feature type="region of interest" description="Disordered" evidence="1">
    <location>
        <begin position="19"/>
        <end position="50"/>
    </location>
</feature>
<dbReference type="OrthoDB" id="10056560at2759"/>
<feature type="compositionally biased region" description="Polar residues" evidence="1">
    <location>
        <begin position="36"/>
        <end position="50"/>
    </location>
</feature>
<dbReference type="EMBL" id="AMQN01011363">
    <property type="status" value="NOT_ANNOTATED_CDS"/>
    <property type="molecule type" value="Genomic_DNA"/>
</dbReference>
<dbReference type="PANTHER" id="PTHR39947">
    <property type="entry name" value="IP19862P"/>
    <property type="match status" value="1"/>
</dbReference>
<feature type="region of interest" description="Disordered" evidence="1">
    <location>
        <begin position="220"/>
        <end position="245"/>
    </location>
</feature>
<feature type="compositionally biased region" description="Polar residues" evidence="1">
    <location>
        <begin position="70"/>
        <end position="82"/>
    </location>
</feature>
<evidence type="ECO:0000256" key="2">
    <source>
        <dbReference type="SAM" id="Phobius"/>
    </source>
</evidence>
<reference evidence="5" key="1">
    <citation type="submission" date="2012-12" db="EMBL/GenBank/DDBJ databases">
        <authorList>
            <person name="Hellsten U."/>
            <person name="Grimwood J."/>
            <person name="Chapman J.A."/>
            <person name="Shapiro H."/>
            <person name="Aerts A."/>
            <person name="Otillar R.P."/>
            <person name="Terry A.Y."/>
            <person name="Boore J.L."/>
            <person name="Simakov O."/>
            <person name="Marletaz F."/>
            <person name="Cho S.-J."/>
            <person name="Edsinger-Gonzales E."/>
            <person name="Havlak P."/>
            <person name="Kuo D.-H."/>
            <person name="Larsson T."/>
            <person name="Lv J."/>
            <person name="Arendt D."/>
            <person name="Savage R."/>
            <person name="Osoegawa K."/>
            <person name="de Jong P."/>
            <person name="Lindberg D.R."/>
            <person name="Seaver E.C."/>
            <person name="Weisblat D.A."/>
            <person name="Putnam N.H."/>
            <person name="Grigoriev I.V."/>
            <person name="Rokhsar D.S."/>
        </authorList>
    </citation>
    <scope>NUCLEOTIDE SEQUENCE</scope>
    <source>
        <strain evidence="5">I ESC-2004</strain>
    </source>
</reference>
<evidence type="ECO:0000313" key="3">
    <source>
        <dbReference type="EMBL" id="ELT96362.1"/>
    </source>
</evidence>
<dbReference type="HOGENOM" id="CLU_567715_0_0_1"/>
<dbReference type="EnsemblMetazoa" id="CapteT227312">
    <property type="protein sequence ID" value="CapteP227312"/>
    <property type="gene ID" value="CapteG227312"/>
</dbReference>
<gene>
    <name evidence="3" type="ORF">CAPTEDRAFT_227312</name>
</gene>
<proteinExistence type="predicted"/>
<dbReference type="AlphaFoldDB" id="R7TS05"/>
<feature type="transmembrane region" description="Helical" evidence="2">
    <location>
        <begin position="347"/>
        <end position="370"/>
    </location>
</feature>
<feature type="region of interest" description="Disordered" evidence="1">
    <location>
        <begin position="143"/>
        <end position="185"/>
    </location>
</feature>
<feature type="compositionally biased region" description="Polar residues" evidence="1">
    <location>
        <begin position="100"/>
        <end position="121"/>
    </location>
</feature>
<keyword evidence="2" id="KW-0812">Transmembrane</keyword>
<feature type="transmembrane region" description="Helical" evidence="2">
    <location>
        <begin position="391"/>
        <end position="414"/>
    </location>
</feature>
<dbReference type="Proteomes" id="UP000014760">
    <property type="component" value="Unassembled WGS sequence"/>
</dbReference>
<feature type="compositionally biased region" description="Low complexity" evidence="1">
    <location>
        <begin position="159"/>
        <end position="168"/>
    </location>
</feature>
<feature type="region of interest" description="Disordered" evidence="1">
    <location>
        <begin position="66"/>
        <end position="131"/>
    </location>
</feature>
<keyword evidence="2" id="KW-0472">Membrane</keyword>
<name>R7TS05_CAPTE</name>
<evidence type="ECO:0000256" key="1">
    <source>
        <dbReference type="SAM" id="MobiDB-lite"/>
    </source>
</evidence>
<sequence length="481" mass="53502">MFGYAEPYACSPDRQLSYHSNATSPGCPPGLGASRHQAQSTPNGSYLDRSATQGLNTTWERLKADIDLSPNEQHSRNTSTGYSRLHSPSPDRIYAKISRVSPNDDQSCTSKEVSDPSTPCTGSAERPMSAMTHEDIHQSVLSYRQRWQRSRRDRESLRLNRSSSEPNRQTPDVNTNTNNAQELRSRSYDFADQRNRSLLSQNHSIDRYANKSVLSSTYIDGSNPGSLRRDPVTHRKIPTNQQNGTVPLRDANYNLSKSRGSLARSHSTLSRVSRKVTLYGSDYKIHNSLVSLVFCSVLSLILAFLGLQLLLRLGTRDASGLVSTDSVLQTNDSFDNVRAVAVTFSSAVLTFNLCCVLTCSLQCFLAAKLMKCPQGEERAFKYLKESTGTRLIAIGGFFLSVPLFILASMLYFIMEYPATPAIIGVVIATIGVTFTISAIVHSTFLWKFEKTKADNNFPPYSDEELAKRRENMSHSEFSTLV</sequence>
<feature type="transmembrane region" description="Helical" evidence="2">
    <location>
        <begin position="289"/>
        <end position="311"/>
    </location>
</feature>
<dbReference type="PANTHER" id="PTHR39947:SF1">
    <property type="entry name" value="IP19862P"/>
    <property type="match status" value="1"/>
</dbReference>
<dbReference type="Pfam" id="PF15038">
    <property type="entry name" value="Jiraiya"/>
    <property type="match status" value="1"/>
</dbReference>
<feature type="compositionally biased region" description="Polar residues" evidence="1">
    <location>
        <begin position="169"/>
        <end position="182"/>
    </location>
</feature>
<keyword evidence="5" id="KW-1185">Reference proteome</keyword>
<dbReference type="InterPro" id="IPR029201">
    <property type="entry name" value="Jiraiya"/>
</dbReference>
<feature type="transmembrane region" description="Helical" evidence="2">
    <location>
        <begin position="420"/>
        <end position="440"/>
    </location>
</feature>
<reference evidence="3 5" key="2">
    <citation type="journal article" date="2013" name="Nature">
        <title>Insights into bilaterian evolution from three spiralian genomes.</title>
        <authorList>
            <person name="Simakov O."/>
            <person name="Marletaz F."/>
            <person name="Cho S.J."/>
            <person name="Edsinger-Gonzales E."/>
            <person name="Havlak P."/>
            <person name="Hellsten U."/>
            <person name="Kuo D.H."/>
            <person name="Larsson T."/>
            <person name="Lv J."/>
            <person name="Arendt D."/>
            <person name="Savage R."/>
            <person name="Osoegawa K."/>
            <person name="de Jong P."/>
            <person name="Grimwood J."/>
            <person name="Chapman J.A."/>
            <person name="Shapiro H."/>
            <person name="Aerts A."/>
            <person name="Otillar R.P."/>
            <person name="Terry A.Y."/>
            <person name="Boore J.L."/>
            <person name="Grigoriev I.V."/>
            <person name="Lindberg D.R."/>
            <person name="Seaver E.C."/>
            <person name="Weisblat D.A."/>
            <person name="Putnam N.H."/>
            <person name="Rokhsar D.S."/>
        </authorList>
    </citation>
    <scope>NUCLEOTIDE SEQUENCE</scope>
    <source>
        <strain evidence="3 5">I ESC-2004</strain>
    </source>
</reference>
<dbReference type="STRING" id="283909.R7TS05"/>
<accession>R7TS05</accession>
<organism evidence="3">
    <name type="scientific">Capitella teleta</name>
    <name type="common">Polychaete worm</name>
    <dbReference type="NCBI Taxonomy" id="283909"/>
    <lineage>
        <taxon>Eukaryota</taxon>
        <taxon>Metazoa</taxon>
        <taxon>Spiralia</taxon>
        <taxon>Lophotrochozoa</taxon>
        <taxon>Annelida</taxon>
        <taxon>Polychaeta</taxon>
        <taxon>Sedentaria</taxon>
        <taxon>Scolecida</taxon>
        <taxon>Capitellidae</taxon>
        <taxon>Capitella</taxon>
    </lineage>
</organism>